<protein>
    <submittedName>
        <fullName evidence="3">Uncharacterized protein</fullName>
    </submittedName>
</protein>
<evidence type="ECO:0000313" key="4">
    <source>
        <dbReference type="Proteomes" id="UP000002785"/>
    </source>
</evidence>
<keyword evidence="2" id="KW-0472">Membrane</keyword>
<dbReference type="Proteomes" id="UP000002785">
    <property type="component" value="Chromosome"/>
</dbReference>
<organism evidence="3 4">
    <name type="scientific">Streptomyces sviceus (strain ATCC 29083 / DSM 924 / JCM 4929 / NBRC 13980 / NCIMB 11184 / NRRL 5439 / UC 5370)</name>
    <dbReference type="NCBI Taxonomy" id="463191"/>
    <lineage>
        <taxon>Bacteria</taxon>
        <taxon>Bacillati</taxon>
        <taxon>Actinomycetota</taxon>
        <taxon>Actinomycetes</taxon>
        <taxon>Kitasatosporales</taxon>
        <taxon>Streptomycetaceae</taxon>
        <taxon>Streptomyces</taxon>
    </lineage>
</organism>
<dbReference type="AlphaFoldDB" id="B5HS83"/>
<evidence type="ECO:0000256" key="1">
    <source>
        <dbReference type="SAM" id="MobiDB-lite"/>
    </source>
</evidence>
<evidence type="ECO:0000313" key="3">
    <source>
        <dbReference type="EMBL" id="EDY55688.1"/>
    </source>
</evidence>
<sequence>MPLPRFPAVLDTAAAGLAAMGDAPVWLTLAFVLPGLLSAAVRALGETLTGISRFRTEAMRRRHEDRLLGTVTDVGTGLDHLERVQREAATAASESAPLEPANSDPPSGSPP</sequence>
<dbReference type="HOGENOM" id="CLU_2157041_0_0_11"/>
<accession>B5HS83</accession>
<gene>
    <name evidence="3" type="ORF">SSEG_02268</name>
</gene>
<keyword evidence="2" id="KW-1133">Transmembrane helix</keyword>
<keyword evidence="2" id="KW-0812">Transmembrane</keyword>
<dbReference type="OrthoDB" id="9903132at2"/>
<proteinExistence type="predicted"/>
<keyword evidence="4" id="KW-1185">Reference proteome</keyword>
<name>B5HS83_STRX2</name>
<evidence type="ECO:0000256" key="2">
    <source>
        <dbReference type="SAM" id="Phobius"/>
    </source>
</evidence>
<feature type="transmembrane region" description="Helical" evidence="2">
    <location>
        <begin position="25"/>
        <end position="45"/>
    </location>
</feature>
<dbReference type="EMBL" id="CM000951">
    <property type="protein sequence ID" value="EDY55688.1"/>
    <property type="molecule type" value="Genomic_DNA"/>
</dbReference>
<feature type="region of interest" description="Disordered" evidence="1">
    <location>
        <begin position="84"/>
        <end position="111"/>
    </location>
</feature>
<reference evidence="3" key="1">
    <citation type="submission" date="2009-10" db="EMBL/GenBank/DDBJ databases">
        <title>The genome sequence of Streptomyces sviceus strain ATCC 29083.</title>
        <authorList>
            <consortium name="The Broad Institute Genome Sequencing Platform"/>
            <consortium name="Broad Institute Microbial Sequencing Center"/>
            <person name="Fischbach M."/>
            <person name="Godfrey P."/>
            <person name="Ward D."/>
            <person name="Young S."/>
            <person name="Zeng Q."/>
            <person name="Koehrsen M."/>
            <person name="Alvarado L."/>
            <person name="Berlin A.M."/>
            <person name="Bochicchio J."/>
            <person name="Borenstein D."/>
            <person name="Chapman S.B."/>
            <person name="Chen Z."/>
            <person name="Engels R."/>
            <person name="Freedman E."/>
            <person name="Gellesch M."/>
            <person name="Goldberg J."/>
            <person name="Griggs A."/>
            <person name="Gujja S."/>
            <person name="Heilman E.R."/>
            <person name="Heiman D.I."/>
            <person name="Hepburn T.A."/>
            <person name="Howarth C."/>
            <person name="Jen D."/>
            <person name="Larson L."/>
            <person name="Lewis B."/>
            <person name="Mehta T."/>
            <person name="Park D."/>
            <person name="Pearson M."/>
            <person name="Richards J."/>
            <person name="Roberts A."/>
            <person name="Saif S."/>
            <person name="Shea T.D."/>
            <person name="Shenoy N."/>
            <person name="Sisk P."/>
            <person name="Stolte C."/>
            <person name="Sykes S.N."/>
            <person name="Thomson T."/>
            <person name="Walk T."/>
            <person name="White J."/>
            <person name="Yandava C."/>
            <person name="Straight P."/>
            <person name="Clardy J."/>
            <person name="Hung D."/>
            <person name="Kolter R."/>
            <person name="Mekalanos J."/>
            <person name="Walker S."/>
            <person name="Walsh C.T."/>
            <person name="Wieland-Brown L.C."/>
            <person name="Haas B."/>
            <person name="Nusbaum C."/>
            <person name="Birren B."/>
        </authorList>
    </citation>
    <scope>NUCLEOTIDE SEQUENCE [LARGE SCALE GENOMIC DNA]</scope>
    <source>
        <strain evidence="3">ATCC 29083</strain>
    </source>
</reference>
<dbReference type="RefSeq" id="WP_007379131.1">
    <property type="nucleotide sequence ID" value="NZ_CM000951.1"/>
</dbReference>